<organism evidence="10 11">
    <name type="scientific">Duganella callida</name>
    <dbReference type="NCBI Taxonomy" id="2561932"/>
    <lineage>
        <taxon>Bacteria</taxon>
        <taxon>Pseudomonadati</taxon>
        <taxon>Pseudomonadota</taxon>
        <taxon>Betaproteobacteria</taxon>
        <taxon>Burkholderiales</taxon>
        <taxon>Oxalobacteraceae</taxon>
        <taxon>Telluria group</taxon>
        <taxon>Duganella</taxon>
    </lineage>
</organism>
<dbReference type="AlphaFoldDB" id="A0A4Y9SKX3"/>
<keyword evidence="11" id="KW-1185">Reference proteome</keyword>
<keyword evidence="4" id="KW-0479">Metal-binding</keyword>
<evidence type="ECO:0000256" key="3">
    <source>
        <dbReference type="ARBA" id="ARBA00022714"/>
    </source>
</evidence>
<reference evidence="10 11" key="1">
    <citation type="submission" date="2019-03" db="EMBL/GenBank/DDBJ databases">
        <title>Draft Genome Sequence of Duganella callidus sp. nov., a Novel Duganella Species Isolated from Cultivated Soil.</title>
        <authorList>
            <person name="Raths R."/>
            <person name="Peta V."/>
            <person name="Bucking H."/>
        </authorList>
    </citation>
    <scope>NUCLEOTIDE SEQUENCE [LARGE SCALE GENOMIC DNA]</scope>
    <source>
        <strain evidence="10 11">DN04</strain>
    </source>
</reference>
<evidence type="ECO:0000313" key="10">
    <source>
        <dbReference type="EMBL" id="TFW22286.1"/>
    </source>
</evidence>
<accession>A0A4Y9SKX3</accession>
<evidence type="ECO:0000256" key="5">
    <source>
        <dbReference type="ARBA" id="ARBA00022982"/>
    </source>
</evidence>
<evidence type="ECO:0000256" key="4">
    <source>
        <dbReference type="ARBA" id="ARBA00022723"/>
    </source>
</evidence>
<dbReference type="RefSeq" id="WP_135201867.1">
    <property type="nucleotide sequence ID" value="NZ_SPVG01000124.1"/>
</dbReference>
<name>A0A4Y9SKX3_9BURK</name>
<dbReference type="Pfam" id="PF00111">
    <property type="entry name" value="Fer2"/>
    <property type="match status" value="1"/>
</dbReference>
<comment type="similarity">
    <text evidence="1">Belongs to the 2Fe2S plant-type ferredoxin family.</text>
</comment>
<dbReference type="Gene3D" id="3.10.20.30">
    <property type="match status" value="1"/>
</dbReference>
<feature type="domain" description="2Fe-2S ferredoxin-type" evidence="9">
    <location>
        <begin position="3"/>
        <end position="92"/>
    </location>
</feature>
<comment type="cofactor">
    <cofactor evidence="8">
        <name>[2Fe-2S] cluster</name>
        <dbReference type="ChEBI" id="CHEBI:190135"/>
    </cofactor>
</comment>
<dbReference type="InterPro" id="IPR001041">
    <property type="entry name" value="2Fe-2S_ferredoxin-type"/>
</dbReference>
<dbReference type="PROSITE" id="PS51085">
    <property type="entry name" value="2FE2S_FER_2"/>
    <property type="match status" value="1"/>
</dbReference>
<dbReference type="OrthoDB" id="9806195at2"/>
<evidence type="ECO:0000313" key="11">
    <source>
        <dbReference type="Proteomes" id="UP000297729"/>
    </source>
</evidence>
<protein>
    <submittedName>
        <fullName evidence="10">2Fe-2S iron-sulfur cluster binding domain-containing protein</fullName>
    </submittedName>
</protein>
<comment type="caution">
    <text evidence="10">The sequence shown here is derived from an EMBL/GenBank/DDBJ whole genome shotgun (WGS) entry which is preliminary data.</text>
</comment>
<evidence type="ECO:0000256" key="7">
    <source>
        <dbReference type="ARBA" id="ARBA00023014"/>
    </source>
</evidence>
<sequence length="105" mass="11082">MAYTVTLAGQGWTFVTDAPATVLESAERAGIRLPSSCRNGTCRTCICLSTSGAVRYKTDWPGLSLDEKREGYILPCVAIAESDLTIEAPAANSGVRSSIASRAQP</sequence>
<dbReference type="GO" id="GO:0051537">
    <property type="term" value="F:2 iron, 2 sulfur cluster binding"/>
    <property type="evidence" value="ECO:0007669"/>
    <property type="project" value="UniProtKB-KW"/>
</dbReference>
<evidence type="ECO:0000256" key="8">
    <source>
        <dbReference type="ARBA" id="ARBA00034078"/>
    </source>
</evidence>
<keyword evidence="5" id="KW-0249">Electron transport</keyword>
<dbReference type="PANTHER" id="PTHR43112:SF3">
    <property type="entry name" value="FERREDOXIN-2, CHLOROPLASTIC"/>
    <property type="match status" value="1"/>
</dbReference>
<dbReference type="GO" id="GO:0046872">
    <property type="term" value="F:metal ion binding"/>
    <property type="evidence" value="ECO:0007669"/>
    <property type="project" value="UniProtKB-KW"/>
</dbReference>
<keyword evidence="6" id="KW-0408">Iron</keyword>
<evidence type="ECO:0000259" key="9">
    <source>
        <dbReference type="PROSITE" id="PS51085"/>
    </source>
</evidence>
<dbReference type="CDD" id="cd00207">
    <property type="entry name" value="fer2"/>
    <property type="match status" value="1"/>
</dbReference>
<evidence type="ECO:0000256" key="6">
    <source>
        <dbReference type="ARBA" id="ARBA00023004"/>
    </source>
</evidence>
<keyword evidence="2" id="KW-0813">Transport</keyword>
<evidence type="ECO:0000256" key="1">
    <source>
        <dbReference type="ARBA" id="ARBA00007874"/>
    </source>
</evidence>
<dbReference type="InterPro" id="IPR036010">
    <property type="entry name" value="2Fe-2S_ferredoxin-like_sf"/>
</dbReference>
<proteinExistence type="inferred from homology"/>
<dbReference type="EMBL" id="SPVG01000124">
    <property type="protein sequence ID" value="TFW22286.1"/>
    <property type="molecule type" value="Genomic_DNA"/>
</dbReference>
<dbReference type="SUPFAM" id="SSF54292">
    <property type="entry name" value="2Fe-2S ferredoxin-like"/>
    <property type="match status" value="1"/>
</dbReference>
<dbReference type="Proteomes" id="UP000297729">
    <property type="component" value="Unassembled WGS sequence"/>
</dbReference>
<evidence type="ECO:0000256" key="2">
    <source>
        <dbReference type="ARBA" id="ARBA00022448"/>
    </source>
</evidence>
<keyword evidence="3" id="KW-0001">2Fe-2S</keyword>
<dbReference type="PANTHER" id="PTHR43112">
    <property type="entry name" value="FERREDOXIN"/>
    <property type="match status" value="1"/>
</dbReference>
<keyword evidence="7" id="KW-0411">Iron-sulfur</keyword>
<gene>
    <name evidence="10" type="ORF">E4L98_12405</name>
</gene>
<dbReference type="InterPro" id="IPR012675">
    <property type="entry name" value="Beta-grasp_dom_sf"/>
</dbReference>